<feature type="region of interest" description="Disordered" evidence="1">
    <location>
        <begin position="64"/>
        <end position="85"/>
    </location>
</feature>
<dbReference type="EMBL" id="JAUCMX010000023">
    <property type="protein sequence ID" value="KAK3512934.1"/>
    <property type="molecule type" value="Genomic_DNA"/>
</dbReference>
<evidence type="ECO:0000313" key="2">
    <source>
        <dbReference type="EMBL" id="KAK3512934.1"/>
    </source>
</evidence>
<evidence type="ECO:0000313" key="3">
    <source>
        <dbReference type="Proteomes" id="UP001274896"/>
    </source>
</evidence>
<dbReference type="SUPFAM" id="SSF52266">
    <property type="entry name" value="SGNH hydrolase"/>
    <property type="match status" value="1"/>
</dbReference>
<feature type="non-terminal residue" evidence="2">
    <location>
        <position position="265"/>
    </location>
</feature>
<sequence length="265" mass="29273">EDSFELHSVDLELEAVEKQIRDLQVKQAQLGQWKAALESPSAPRTRPAQVSFTPVLEYHAAWMQQQRKTRAKPRARTSPPPPPPFFEISNQNRFAPLRETECDAVIIGDSIVRHVRATAAKGKVRTRCLPGARVLDVSAQVPAILKKNIGAVVLHAGTNVIRLRQTEILKKDLRSLVEKVRTTSSTTRIIMSGLPTFQRGGSVDYLLLMNGYSHGVKIRNYPLLIAGIFSGSVLGSTVLMACTQAELEQQSSQTTSPGHYAPSDW</sequence>
<comment type="caution">
    <text evidence="2">The sequence shown here is derived from an EMBL/GenBank/DDBJ whole genome shotgun (WGS) entry which is preliminary data.</text>
</comment>
<dbReference type="AlphaFoldDB" id="A0AAE0Q2S8"/>
<evidence type="ECO:0000256" key="1">
    <source>
        <dbReference type="SAM" id="MobiDB-lite"/>
    </source>
</evidence>
<protein>
    <submittedName>
        <fullName evidence="2">Uncharacterized protein</fullName>
    </submittedName>
</protein>
<dbReference type="Proteomes" id="UP001274896">
    <property type="component" value="Unassembled WGS sequence"/>
</dbReference>
<proteinExistence type="predicted"/>
<reference evidence="2" key="1">
    <citation type="submission" date="2023-06" db="EMBL/GenBank/DDBJ databases">
        <title>Male Hemibagrus guttatus genome.</title>
        <authorList>
            <person name="Bian C."/>
        </authorList>
    </citation>
    <scope>NUCLEOTIDE SEQUENCE</scope>
    <source>
        <strain evidence="2">Male_cb2023</strain>
        <tissue evidence="2">Muscle</tissue>
    </source>
</reference>
<gene>
    <name evidence="2" type="ORF">QTP70_030612</name>
</gene>
<accession>A0AAE0Q2S8</accession>
<dbReference type="Gene3D" id="3.40.50.12690">
    <property type="match status" value="1"/>
</dbReference>
<keyword evidence="3" id="KW-1185">Reference proteome</keyword>
<name>A0AAE0Q2S8_9TELE</name>
<organism evidence="2 3">
    <name type="scientific">Hemibagrus guttatus</name>
    <dbReference type="NCBI Taxonomy" id="175788"/>
    <lineage>
        <taxon>Eukaryota</taxon>
        <taxon>Metazoa</taxon>
        <taxon>Chordata</taxon>
        <taxon>Craniata</taxon>
        <taxon>Vertebrata</taxon>
        <taxon>Euteleostomi</taxon>
        <taxon>Actinopterygii</taxon>
        <taxon>Neopterygii</taxon>
        <taxon>Teleostei</taxon>
        <taxon>Ostariophysi</taxon>
        <taxon>Siluriformes</taxon>
        <taxon>Bagridae</taxon>
        <taxon>Hemibagrus</taxon>
    </lineage>
</organism>